<reference evidence="2 3" key="1">
    <citation type="submission" date="2015-05" db="EMBL/GenBank/DDBJ databases">
        <title>Distinctive expansion of gene families associated with plant cell wall degradation and secondary metabolism in the genomes of grapevine trunk pathogens.</title>
        <authorList>
            <person name="Lawrence D.P."/>
            <person name="Travadon R."/>
            <person name="Rolshausen P.E."/>
            <person name="Baumgartner K."/>
        </authorList>
    </citation>
    <scope>NUCLEOTIDE SEQUENCE [LARGE SCALE GENOMIC DNA]</scope>
    <source>
        <strain evidence="2">UCRPC4</strain>
    </source>
</reference>
<evidence type="ECO:0000313" key="3">
    <source>
        <dbReference type="Proteomes" id="UP000053317"/>
    </source>
</evidence>
<organism evidence="2 3">
    <name type="scientific">Phaeomoniella chlamydospora</name>
    <name type="common">Phaeoacremonium chlamydosporum</name>
    <dbReference type="NCBI Taxonomy" id="158046"/>
    <lineage>
        <taxon>Eukaryota</taxon>
        <taxon>Fungi</taxon>
        <taxon>Dikarya</taxon>
        <taxon>Ascomycota</taxon>
        <taxon>Pezizomycotina</taxon>
        <taxon>Eurotiomycetes</taxon>
        <taxon>Chaetothyriomycetidae</taxon>
        <taxon>Phaeomoniellales</taxon>
        <taxon>Phaeomoniellaceae</taxon>
        <taxon>Phaeomoniella</taxon>
    </lineage>
</organism>
<comment type="caution">
    <text evidence="2">The sequence shown here is derived from an EMBL/GenBank/DDBJ whole genome shotgun (WGS) entry which is preliminary data.</text>
</comment>
<evidence type="ECO:0000313" key="2">
    <source>
        <dbReference type="EMBL" id="KKY27033.1"/>
    </source>
</evidence>
<feature type="compositionally biased region" description="Polar residues" evidence="1">
    <location>
        <begin position="331"/>
        <end position="347"/>
    </location>
</feature>
<protein>
    <submittedName>
        <fullName evidence="2">Uncharacterized protein</fullName>
    </submittedName>
</protein>
<sequence length="366" mass="41410">MLPAALSWAKSIGYNNPYVISMVNSHRAKCVQYLNEAITRLVDEKVMEEHTHIGLMSLIWAENMYGDAAQARAYSLVFREMVQLRVRQKIVPPRREATTIANWYNALTTVDFWPKGLLNNKEMADAENLLKPLFPFLESIRNLAHQRRLSTISAFDRQRYLSARSPLTMILLSSQPFDTSIDSSNDAHHKFMRLLLFRVLLFLHIGLLDMAAIRGPGRLSHYYDDLEHAIEDADIVSSPSPLALLLWTLLNDPRLSAVNRHKDVGMFIYPMRRLGTEWIARLNRLLLTWLGLTDAQGSFPSESVSVSALLRADWEADQLPAMLTNLIIGSRTPTPESEDSPASSTSRPYGAPVHFKVETSPQGSPR</sequence>
<reference evidence="2 3" key="2">
    <citation type="submission" date="2015-05" db="EMBL/GenBank/DDBJ databases">
        <authorList>
            <person name="Morales-Cruz A."/>
            <person name="Amrine K.C."/>
            <person name="Cantu D."/>
        </authorList>
    </citation>
    <scope>NUCLEOTIDE SEQUENCE [LARGE SCALE GENOMIC DNA]</scope>
    <source>
        <strain evidence="2">UCRPC4</strain>
    </source>
</reference>
<evidence type="ECO:0000256" key="1">
    <source>
        <dbReference type="SAM" id="MobiDB-lite"/>
    </source>
</evidence>
<gene>
    <name evidence="2" type="ORF">UCRPC4_g01328</name>
</gene>
<dbReference type="EMBL" id="LCWF01000031">
    <property type="protein sequence ID" value="KKY27033.1"/>
    <property type="molecule type" value="Genomic_DNA"/>
</dbReference>
<name>A0A0G2GUU8_PHACM</name>
<dbReference type="AlphaFoldDB" id="A0A0G2GUU8"/>
<feature type="region of interest" description="Disordered" evidence="1">
    <location>
        <begin position="328"/>
        <end position="366"/>
    </location>
</feature>
<proteinExistence type="predicted"/>
<accession>A0A0G2GUU8</accession>
<dbReference type="Proteomes" id="UP000053317">
    <property type="component" value="Unassembled WGS sequence"/>
</dbReference>
<keyword evidence="3" id="KW-1185">Reference proteome</keyword>